<organism evidence="3 4">
    <name type="scientific">Leclercia adecarboxylata</name>
    <dbReference type="NCBI Taxonomy" id="83655"/>
    <lineage>
        <taxon>Bacteria</taxon>
        <taxon>Pseudomonadati</taxon>
        <taxon>Pseudomonadota</taxon>
        <taxon>Gammaproteobacteria</taxon>
        <taxon>Enterobacterales</taxon>
        <taxon>Enterobacteriaceae</taxon>
        <taxon>Leclercia</taxon>
    </lineage>
</organism>
<comment type="caution">
    <text evidence="3">The sequence shown here is derived from an EMBL/GenBank/DDBJ whole genome shotgun (WGS) entry which is preliminary data.</text>
</comment>
<proteinExistence type="predicted"/>
<dbReference type="Proteomes" id="UP001149314">
    <property type="component" value="Unassembled WGS sequence"/>
</dbReference>
<dbReference type="Pfam" id="PF07883">
    <property type="entry name" value="Cupin_2"/>
    <property type="match status" value="1"/>
</dbReference>
<dbReference type="SUPFAM" id="SSF51182">
    <property type="entry name" value="RmlC-like cupins"/>
    <property type="match status" value="1"/>
</dbReference>
<dbReference type="Gene3D" id="2.60.120.10">
    <property type="entry name" value="Jelly Rolls"/>
    <property type="match status" value="1"/>
</dbReference>
<sequence length="122" mass="13475">MALNLFSNLPLAGVRLDAEIVDQLLSAPGIKIERILSTGQASPPGFWYCQAENEWVVVLRGSAGVKFEAEDEVRVLHAGDAVNIPAQCRHRVEWTDPEEPTVWLAVFYGDVNKERNDGTDSP</sequence>
<dbReference type="InterPro" id="IPR011051">
    <property type="entry name" value="RmlC_Cupin_sf"/>
</dbReference>
<reference evidence="4" key="1">
    <citation type="submission" date="2017-09" db="EMBL/GenBank/DDBJ databases">
        <title>FDA dAtabase for Regulatory Grade micrObial Sequences (FDA-ARGOS): Supporting development and validation of Infectious Disease Dx tests.</title>
        <authorList>
            <person name="Minogue T."/>
            <person name="Wolcott M."/>
            <person name="Wasieloski L."/>
            <person name="Aguilar W."/>
            <person name="Moore D."/>
            <person name="Tallon L."/>
            <person name="Sadzewicz L."/>
            <person name="Ott S."/>
            <person name="Zhao X."/>
            <person name="Nagaraj S."/>
            <person name="Vavikolanu K."/>
            <person name="Aluvathingal J."/>
            <person name="Nadendla S."/>
            <person name="Sichtig H."/>
        </authorList>
    </citation>
    <scope>NUCLEOTIDE SEQUENCE [LARGE SCALE GENOMIC DNA]</scope>
    <source>
        <strain evidence="4">FDAARGOS_404</strain>
    </source>
</reference>
<gene>
    <name evidence="3" type="ORF">CRX53_13555</name>
    <name evidence="2" type="ORF">OEZ79_00080</name>
</gene>
<dbReference type="RefSeq" id="WP_032612123.1">
    <property type="nucleotide sequence ID" value="NZ_CP042493.1"/>
</dbReference>
<dbReference type="EMBL" id="JAOURS010000001">
    <property type="protein sequence ID" value="MDC6636637.1"/>
    <property type="molecule type" value="Genomic_DNA"/>
</dbReference>
<name>A0A7H0FGS7_9ENTR</name>
<dbReference type="EMBL" id="PDLK01000002">
    <property type="protein sequence ID" value="PHH07060.1"/>
    <property type="molecule type" value="Genomic_DNA"/>
</dbReference>
<reference evidence="2" key="3">
    <citation type="journal article" date="2023" name="Genes Genomics">
        <title>Genomic insights of Leclercia adecarboxylata strains linked to an outbreak in public hospitals in Mexico.</title>
        <authorList>
            <person name="Barrios-Villa E."/>
            <person name="Pacheco-Flores B."/>
            <person name="Lozano-Zarain P."/>
            <person name="Del Campo-Ortega R."/>
            <person name="de Jesus Ascencio-Montiel I."/>
            <person name="Gonzalez-Leon M."/>
            <person name="Camorlinga-Ponce M."/>
            <person name="Gaytan Cervantes F.J."/>
            <person name="Gonzalez Torres C."/>
            <person name="Aguilar E."/>
            <person name="Gonzalez Ibarra J."/>
            <person name="Torres Lopez F.J."/>
            <person name="Rosas-Vargas H."/>
            <person name="Gonzalez-Bonilla C.R."/>
            <person name="Del Carmen Rocha-Gracia R."/>
        </authorList>
    </citation>
    <scope>NUCLEOTIDE SEQUENCE</scope>
    <source>
        <strain evidence="2">Lac40</strain>
    </source>
</reference>
<evidence type="ECO:0000313" key="4">
    <source>
        <dbReference type="Proteomes" id="UP000222768"/>
    </source>
</evidence>
<evidence type="ECO:0000259" key="1">
    <source>
        <dbReference type="Pfam" id="PF07883"/>
    </source>
</evidence>
<feature type="domain" description="Cupin type-2" evidence="1">
    <location>
        <begin position="51"/>
        <end position="107"/>
    </location>
</feature>
<reference evidence="3" key="2">
    <citation type="submission" date="2017-09" db="EMBL/GenBank/DDBJ databases">
        <title>FDA dAtabase for Regulatory Grade micrObial Sequences (FDA-ARGOS): Supporting development and validation of Infectious Disease Dx tests.</title>
        <authorList>
            <person name="Minogue T."/>
            <person name="Wolcott M."/>
            <person name="Wasieloski L."/>
            <person name="Aguilar W."/>
            <person name="Moore D."/>
            <person name="Tallon L.J."/>
            <person name="Sadzewicz L."/>
            <person name="Ott S."/>
            <person name="Zhao X."/>
            <person name="Nagaraj S."/>
            <person name="Vavikolanu K."/>
            <person name="Aluvathingal J."/>
            <person name="Nadendla S."/>
            <person name="Sichtig H."/>
        </authorList>
    </citation>
    <scope>NUCLEOTIDE SEQUENCE</scope>
    <source>
        <strain evidence="3">FDAARGOS_404</strain>
    </source>
</reference>
<dbReference type="AlphaFoldDB" id="A0A7H0FGS7"/>
<dbReference type="Proteomes" id="UP000222768">
    <property type="component" value="Unassembled WGS sequence"/>
</dbReference>
<dbReference type="CDD" id="cd06981">
    <property type="entry name" value="cupin_reut_a1446"/>
    <property type="match status" value="1"/>
</dbReference>
<accession>A0A7H0FGS7</accession>
<evidence type="ECO:0000313" key="2">
    <source>
        <dbReference type="EMBL" id="MDC6636637.1"/>
    </source>
</evidence>
<protein>
    <submittedName>
        <fullName evidence="3">Cupin domain-containing protein</fullName>
    </submittedName>
</protein>
<evidence type="ECO:0000313" key="3">
    <source>
        <dbReference type="EMBL" id="PHH07060.1"/>
    </source>
</evidence>
<dbReference type="InterPro" id="IPR014710">
    <property type="entry name" value="RmlC-like_jellyroll"/>
</dbReference>
<dbReference type="InterPro" id="IPR013096">
    <property type="entry name" value="Cupin_2"/>
</dbReference>